<keyword evidence="2" id="KW-1185">Reference proteome</keyword>
<evidence type="ECO:0000313" key="1">
    <source>
        <dbReference type="EMBL" id="WFD12061.1"/>
    </source>
</evidence>
<sequence length="68" mass="8212">MDNKLDYIKYYLNNGYKIEKLKRKNRQIGKVVLSYKGRQKKIIALFGEELDRTAQFYFELLDKGYDLL</sequence>
<dbReference type="RefSeq" id="WP_277734333.1">
    <property type="nucleotide sequence ID" value="NZ_CP120733.1"/>
</dbReference>
<proteinExistence type="predicted"/>
<reference evidence="1 2" key="1">
    <citation type="submission" date="2023-03" db="EMBL/GenBank/DDBJ databases">
        <title>Complete genome sequence of Tepidibacter sp. SWIR-1, isolated from a deep-sea hydrothermal vent.</title>
        <authorList>
            <person name="Li X."/>
        </authorList>
    </citation>
    <scope>NUCLEOTIDE SEQUENCE [LARGE SCALE GENOMIC DNA]</scope>
    <source>
        <strain evidence="1 2">SWIR-1</strain>
    </source>
</reference>
<dbReference type="Proteomes" id="UP001222800">
    <property type="component" value="Chromosome"/>
</dbReference>
<gene>
    <name evidence="1" type="ORF">P4S50_08275</name>
</gene>
<organism evidence="1 2">
    <name type="scientific">Tepidibacter hydrothermalis</name>
    <dbReference type="NCBI Taxonomy" id="3036126"/>
    <lineage>
        <taxon>Bacteria</taxon>
        <taxon>Bacillati</taxon>
        <taxon>Bacillota</taxon>
        <taxon>Clostridia</taxon>
        <taxon>Peptostreptococcales</taxon>
        <taxon>Peptostreptococcaceae</taxon>
        <taxon>Tepidibacter</taxon>
    </lineage>
</organism>
<protein>
    <submittedName>
        <fullName evidence="1">Uncharacterized protein</fullName>
    </submittedName>
</protein>
<accession>A0ABY8EH25</accession>
<dbReference type="EMBL" id="CP120733">
    <property type="protein sequence ID" value="WFD12061.1"/>
    <property type="molecule type" value="Genomic_DNA"/>
</dbReference>
<name>A0ABY8EH25_9FIRM</name>
<evidence type="ECO:0000313" key="2">
    <source>
        <dbReference type="Proteomes" id="UP001222800"/>
    </source>
</evidence>